<gene>
    <name evidence="2" type="ORF">PanWU01x14_103400</name>
</gene>
<sequence length="65" mass="7695">MHTSWNSIRSKKSIGNRHFMPTRANRTHLARIKDKHKEPLKTWGALSSMNIRFHRLIMSEMEVHG</sequence>
<reference evidence="3" key="1">
    <citation type="submission" date="2016-06" db="EMBL/GenBank/DDBJ databases">
        <title>Parallel loss of symbiosis genes in relatives of nitrogen-fixing non-legume Parasponia.</title>
        <authorList>
            <person name="Van Velzen R."/>
            <person name="Holmer R."/>
            <person name="Bu F."/>
            <person name="Rutten L."/>
            <person name="Van Zeijl A."/>
            <person name="Liu W."/>
            <person name="Santuari L."/>
            <person name="Cao Q."/>
            <person name="Sharma T."/>
            <person name="Shen D."/>
            <person name="Roswanjaya Y."/>
            <person name="Wardhani T."/>
            <person name="Kalhor M.S."/>
            <person name="Jansen J."/>
            <person name="Van den Hoogen J."/>
            <person name="Gungor B."/>
            <person name="Hartog M."/>
            <person name="Hontelez J."/>
            <person name="Verver J."/>
            <person name="Yang W.-C."/>
            <person name="Schijlen E."/>
            <person name="Repin R."/>
            <person name="Schilthuizen M."/>
            <person name="Schranz E."/>
            <person name="Heidstra R."/>
            <person name="Miyata K."/>
            <person name="Fedorova E."/>
            <person name="Kohlen W."/>
            <person name="Bisseling T."/>
            <person name="Smit S."/>
            <person name="Geurts R."/>
        </authorList>
    </citation>
    <scope>NUCLEOTIDE SEQUENCE [LARGE SCALE GENOMIC DNA]</scope>
    <source>
        <strain evidence="3">cv. WU1-14</strain>
    </source>
</reference>
<name>A0A2P5D223_PARAD</name>
<evidence type="ECO:0000313" key="3">
    <source>
        <dbReference type="Proteomes" id="UP000237105"/>
    </source>
</evidence>
<keyword evidence="3" id="KW-1185">Reference proteome</keyword>
<comment type="caution">
    <text evidence="2">The sequence shown here is derived from an EMBL/GenBank/DDBJ whole genome shotgun (WGS) entry which is preliminary data.</text>
</comment>
<feature type="region of interest" description="Disordered" evidence="1">
    <location>
        <begin position="1"/>
        <end position="25"/>
    </location>
</feature>
<proteinExistence type="predicted"/>
<protein>
    <submittedName>
        <fullName evidence="2">Uncharacterized protein</fullName>
    </submittedName>
</protein>
<organism evidence="2 3">
    <name type="scientific">Parasponia andersonii</name>
    <name type="common">Sponia andersonii</name>
    <dbReference type="NCBI Taxonomy" id="3476"/>
    <lineage>
        <taxon>Eukaryota</taxon>
        <taxon>Viridiplantae</taxon>
        <taxon>Streptophyta</taxon>
        <taxon>Embryophyta</taxon>
        <taxon>Tracheophyta</taxon>
        <taxon>Spermatophyta</taxon>
        <taxon>Magnoliopsida</taxon>
        <taxon>eudicotyledons</taxon>
        <taxon>Gunneridae</taxon>
        <taxon>Pentapetalae</taxon>
        <taxon>rosids</taxon>
        <taxon>fabids</taxon>
        <taxon>Rosales</taxon>
        <taxon>Cannabaceae</taxon>
        <taxon>Parasponia</taxon>
    </lineage>
</organism>
<dbReference type="AlphaFoldDB" id="A0A2P5D223"/>
<dbReference type="OrthoDB" id="10403318at2759"/>
<evidence type="ECO:0000313" key="2">
    <source>
        <dbReference type="EMBL" id="PON67359.1"/>
    </source>
</evidence>
<dbReference type="Proteomes" id="UP000237105">
    <property type="component" value="Unassembled WGS sequence"/>
</dbReference>
<accession>A0A2P5D223</accession>
<dbReference type="EMBL" id="JXTB01000072">
    <property type="protein sequence ID" value="PON67359.1"/>
    <property type="molecule type" value="Genomic_DNA"/>
</dbReference>
<evidence type="ECO:0000256" key="1">
    <source>
        <dbReference type="SAM" id="MobiDB-lite"/>
    </source>
</evidence>